<dbReference type="AlphaFoldDB" id="A0ABD1FQS5"/>
<dbReference type="Proteomes" id="UP001567538">
    <property type="component" value="Unassembled WGS sequence"/>
</dbReference>
<dbReference type="EMBL" id="JBEAFC010000014">
    <property type="protein sequence ID" value="KAL1533111.1"/>
    <property type="molecule type" value="Genomic_DNA"/>
</dbReference>
<proteinExistence type="predicted"/>
<evidence type="ECO:0000313" key="2">
    <source>
        <dbReference type="EMBL" id="KAL1533111.1"/>
    </source>
</evidence>
<accession>A0ABD1FQS5</accession>
<comment type="caution">
    <text evidence="2">The sequence shown here is derived from an EMBL/GenBank/DDBJ whole genome shotgun (WGS) entry which is preliminary data.</text>
</comment>
<sequence length="88" mass="9947">MKVRLIGLLISLVGSISTFMSAYFLVFVSVRGWLLKLVIIDVYVMVLLAIGFEIVKLLLNTNLQRFLSELVLRAMPENLVKPLLGMDH</sequence>
<reference evidence="2 3" key="1">
    <citation type="submission" date="2024-06" db="EMBL/GenBank/DDBJ databases">
        <title>A chromosome level genome sequence of Diviner's sage (Salvia divinorum).</title>
        <authorList>
            <person name="Ford S.A."/>
            <person name="Ro D.-K."/>
            <person name="Ness R.W."/>
            <person name="Phillips M.A."/>
        </authorList>
    </citation>
    <scope>NUCLEOTIDE SEQUENCE [LARGE SCALE GENOMIC DNA]</scope>
    <source>
        <strain evidence="2">SAF-2024a</strain>
        <tissue evidence="2">Leaf</tissue>
    </source>
</reference>
<evidence type="ECO:0000256" key="1">
    <source>
        <dbReference type="SAM" id="Phobius"/>
    </source>
</evidence>
<name>A0ABD1FQS5_SALDI</name>
<keyword evidence="1" id="KW-1133">Transmembrane helix</keyword>
<organism evidence="2 3">
    <name type="scientific">Salvia divinorum</name>
    <name type="common">Maria pastora</name>
    <name type="synonym">Diviner's sage</name>
    <dbReference type="NCBI Taxonomy" id="28513"/>
    <lineage>
        <taxon>Eukaryota</taxon>
        <taxon>Viridiplantae</taxon>
        <taxon>Streptophyta</taxon>
        <taxon>Embryophyta</taxon>
        <taxon>Tracheophyta</taxon>
        <taxon>Spermatophyta</taxon>
        <taxon>Magnoliopsida</taxon>
        <taxon>eudicotyledons</taxon>
        <taxon>Gunneridae</taxon>
        <taxon>Pentapetalae</taxon>
        <taxon>asterids</taxon>
        <taxon>lamiids</taxon>
        <taxon>Lamiales</taxon>
        <taxon>Lamiaceae</taxon>
        <taxon>Nepetoideae</taxon>
        <taxon>Mentheae</taxon>
        <taxon>Salviinae</taxon>
        <taxon>Salvia</taxon>
        <taxon>Salvia subgen. Calosphace</taxon>
    </lineage>
</organism>
<feature type="transmembrane region" description="Helical" evidence="1">
    <location>
        <begin position="7"/>
        <end position="27"/>
    </location>
</feature>
<keyword evidence="3" id="KW-1185">Reference proteome</keyword>
<keyword evidence="1" id="KW-0812">Transmembrane</keyword>
<protein>
    <submittedName>
        <fullName evidence="2">Ankyrin repeat-containing protein ITN1-like</fullName>
    </submittedName>
</protein>
<keyword evidence="1" id="KW-0472">Membrane</keyword>
<evidence type="ECO:0000313" key="3">
    <source>
        <dbReference type="Proteomes" id="UP001567538"/>
    </source>
</evidence>
<feature type="transmembrane region" description="Helical" evidence="1">
    <location>
        <begin position="33"/>
        <end position="55"/>
    </location>
</feature>
<gene>
    <name evidence="2" type="ORF">AAHA92_33042</name>
</gene>